<dbReference type="InterPro" id="IPR046368">
    <property type="entry name" value="Tag1"/>
</dbReference>
<evidence type="ECO:0000313" key="4">
    <source>
        <dbReference type="Proteomes" id="UP001600888"/>
    </source>
</evidence>
<keyword evidence="4" id="KW-1185">Reference proteome</keyword>
<dbReference type="Proteomes" id="UP001600888">
    <property type="component" value="Unassembled WGS sequence"/>
</dbReference>
<feature type="compositionally biased region" description="Low complexity" evidence="1">
    <location>
        <begin position="16"/>
        <end position="28"/>
    </location>
</feature>
<dbReference type="PANTHER" id="PTHR35895">
    <property type="entry name" value="CHROMOSOME 16, WHOLE GENOME SHOTGUN SEQUENCE"/>
    <property type="match status" value="1"/>
</dbReference>
<dbReference type="PANTHER" id="PTHR35895:SF1">
    <property type="entry name" value="LIPID-BINDING SERUM GLYCOPROTEIN C-TERMINAL DOMAIN-CONTAINING PROTEIN"/>
    <property type="match status" value="1"/>
</dbReference>
<feature type="compositionally biased region" description="Polar residues" evidence="1">
    <location>
        <begin position="63"/>
        <end position="76"/>
    </location>
</feature>
<name>A0ABR4E734_9PEZI</name>
<sequence length="592" mass="65342">MPRGEIGSLPLRLLDSLISPSPAPSSSRRNTRSPDALMREQSSSPASYIQRPDPHSPRYSIHPQPSYTSVFQNLGNGPSRHDILQGPLIEGFPHHNATPKDIGTGRRWRNTLTKNTGAVERRDSSRQQKQQQPRPIAGLQRQPTGGLFVEAPSPSPPPHQGRDSHSEGLDSLVQSLPPATDPADLPPLSAGVPSRGVFSKTWGHYVVAEKEVNKAKGKKGTRRDSSAGNRSEDRNQILPAVTMSDKGDRVYEHAEKSGALTKRQKVRRHCAKWWWAHLIAFLAITALVICLIIFVAVPRIAQQRVDGANLTIQGITLSQAQSENFTMSINSTLRADDSIHAVIDPFEGVMFLEDWEPQTPFARLQFPQTTSASESVVNLTQFVDILDMNAFTVFNTWVLVNETLRVSVEGDTHIKVNGISRKYPVHFKKAVTLKGLNNFNGTTVPESRVQLTPDENGDNFFGTVAIPNVSLLTFDIGNTTFINYLQGQDIGRVFVDNMVVKPGINNFTMHANISQTPILQVIQQRPFCEDGVLPMQLRGENVVNNGQVLTYYRDSLASTNQSVDIDVGADLTDLGLTITCSNTRRAELPFIS</sequence>
<protein>
    <submittedName>
        <fullName evidence="3">Uncharacterized protein</fullName>
    </submittedName>
</protein>
<evidence type="ECO:0000256" key="2">
    <source>
        <dbReference type="SAM" id="Phobius"/>
    </source>
</evidence>
<feature type="transmembrane region" description="Helical" evidence="2">
    <location>
        <begin position="273"/>
        <end position="297"/>
    </location>
</feature>
<feature type="region of interest" description="Disordered" evidence="1">
    <location>
        <begin position="213"/>
        <end position="236"/>
    </location>
</feature>
<keyword evidence="2" id="KW-0812">Transmembrane</keyword>
<feature type="region of interest" description="Disordered" evidence="1">
    <location>
        <begin position="15"/>
        <end position="191"/>
    </location>
</feature>
<dbReference type="EMBL" id="JBAWTH010000089">
    <property type="protein sequence ID" value="KAL2278235.1"/>
    <property type="molecule type" value="Genomic_DNA"/>
</dbReference>
<reference evidence="3 4" key="1">
    <citation type="submission" date="2024-03" db="EMBL/GenBank/DDBJ databases">
        <title>A high-quality draft genome sequence of Diaporthe vaccinii, a causative agent of upright dieback and viscid rot disease in cranberry plants.</title>
        <authorList>
            <person name="Sarrasin M."/>
            <person name="Lang B.F."/>
            <person name="Burger G."/>
        </authorList>
    </citation>
    <scope>NUCLEOTIDE SEQUENCE [LARGE SCALE GENOMIC DNA]</scope>
    <source>
        <strain evidence="3 4">IS7</strain>
    </source>
</reference>
<organism evidence="3 4">
    <name type="scientific">Diaporthe vaccinii</name>
    <dbReference type="NCBI Taxonomy" id="105482"/>
    <lineage>
        <taxon>Eukaryota</taxon>
        <taxon>Fungi</taxon>
        <taxon>Dikarya</taxon>
        <taxon>Ascomycota</taxon>
        <taxon>Pezizomycotina</taxon>
        <taxon>Sordariomycetes</taxon>
        <taxon>Sordariomycetidae</taxon>
        <taxon>Diaporthales</taxon>
        <taxon>Diaporthaceae</taxon>
        <taxon>Diaporthe</taxon>
        <taxon>Diaporthe eres species complex</taxon>
    </lineage>
</organism>
<proteinExistence type="predicted"/>
<keyword evidence="2" id="KW-1133">Transmembrane helix</keyword>
<dbReference type="Pfam" id="PF12505">
    <property type="entry name" value="DUF3712"/>
    <property type="match status" value="1"/>
</dbReference>
<feature type="compositionally biased region" description="Basic and acidic residues" evidence="1">
    <location>
        <begin position="222"/>
        <end position="235"/>
    </location>
</feature>
<evidence type="ECO:0000313" key="3">
    <source>
        <dbReference type="EMBL" id="KAL2278235.1"/>
    </source>
</evidence>
<evidence type="ECO:0000256" key="1">
    <source>
        <dbReference type="SAM" id="MobiDB-lite"/>
    </source>
</evidence>
<gene>
    <name evidence="3" type="ORF">FJTKL_14646</name>
</gene>
<keyword evidence="2" id="KW-0472">Membrane</keyword>
<accession>A0ABR4E734</accession>
<dbReference type="InterPro" id="IPR022185">
    <property type="entry name" value="DUF3712"/>
</dbReference>
<comment type="caution">
    <text evidence="3">The sequence shown here is derived from an EMBL/GenBank/DDBJ whole genome shotgun (WGS) entry which is preliminary data.</text>
</comment>
<feature type="compositionally biased region" description="Low complexity" evidence="1">
    <location>
        <begin position="175"/>
        <end position="190"/>
    </location>
</feature>